<dbReference type="EMBL" id="AOLR01000068">
    <property type="protein sequence ID" value="EMA07801.1"/>
    <property type="molecule type" value="Genomic_DNA"/>
</dbReference>
<gene>
    <name evidence="2" type="ORF">C436_21195</name>
</gene>
<feature type="transmembrane region" description="Helical" evidence="1">
    <location>
        <begin position="60"/>
        <end position="78"/>
    </location>
</feature>
<feature type="transmembrane region" description="Helical" evidence="1">
    <location>
        <begin position="29"/>
        <end position="48"/>
    </location>
</feature>
<feature type="transmembrane region" description="Helical" evidence="1">
    <location>
        <begin position="90"/>
        <end position="109"/>
    </location>
</feature>
<dbReference type="AlphaFoldDB" id="M0JFN5"/>
<comment type="caution">
    <text evidence="2">The sequence shown here is derived from an EMBL/GenBank/DDBJ whole genome shotgun (WGS) entry which is preliminary data.</text>
</comment>
<keyword evidence="1" id="KW-0812">Transmembrane</keyword>
<organism evidence="2 3">
    <name type="scientific">Haloarcula marismortui ATCC 33800</name>
    <dbReference type="NCBI Taxonomy" id="662476"/>
    <lineage>
        <taxon>Archaea</taxon>
        <taxon>Methanobacteriati</taxon>
        <taxon>Methanobacteriota</taxon>
        <taxon>Stenosarchaea group</taxon>
        <taxon>Halobacteria</taxon>
        <taxon>Halobacteriales</taxon>
        <taxon>Haloarculaceae</taxon>
        <taxon>Haloarcula</taxon>
    </lineage>
</organism>
<keyword evidence="1" id="KW-0472">Membrane</keyword>
<evidence type="ECO:0000256" key="1">
    <source>
        <dbReference type="SAM" id="Phobius"/>
    </source>
</evidence>
<keyword evidence="3" id="KW-1185">Reference proteome</keyword>
<proteinExistence type="predicted"/>
<keyword evidence="1" id="KW-1133">Transmembrane helix</keyword>
<protein>
    <submittedName>
        <fullName evidence="2">Uncharacterized protein</fullName>
    </submittedName>
</protein>
<accession>M0JFN5</accession>
<sequence length="130" mass="13725">MKSWSSALVGIGIGAILGYVFGIRRGDLWIGGSIAVTSSIAGYGYLAYPQYRTRWSGPHSKFWYTLVGVLAPTLMLLTPNSPLLSDDLSIVVFLGCLWLGGVNAGVALVHESSGNTDNEASSTLQSSPSD</sequence>
<name>M0JFN5_9EURY</name>
<reference evidence="2 3" key="1">
    <citation type="journal article" date="2014" name="PLoS Genet.">
        <title>Phylogenetically driven sequencing of extremely halophilic archaea reveals strategies for static and dynamic osmo-response.</title>
        <authorList>
            <person name="Becker E.A."/>
            <person name="Seitzer P.M."/>
            <person name="Tritt A."/>
            <person name="Larsen D."/>
            <person name="Krusor M."/>
            <person name="Yao A.I."/>
            <person name="Wu D."/>
            <person name="Madern D."/>
            <person name="Eisen J.A."/>
            <person name="Darling A.E."/>
            <person name="Facciotti M.T."/>
        </authorList>
    </citation>
    <scope>NUCLEOTIDE SEQUENCE [LARGE SCALE GENOMIC DNA]</scope>
    <source>
        <strain evidence="2 3">ATCC 33800</strain>
    </source>
</reference>
<feature type="transmembrane region" description="Helical" evidence="1">
    <location>
        <begin position="7"/>
        <end position="23"/>
    </location>
</feature>
<dbReference type="Proteomes" id="UP000011659">
    <property type="component" value="Unassembled WGS sequence"/>
</dbReference>
<evidence type="ECO:0000313" key="3">
    <source>
        <dbReference type="Proteomes" id="UP000011659"/>
    </source>
</evidence>
<evidence type="ECO:0000313" key="2">
    <source>
        <dbReference type="EMBL" id="EMA07801.1"/>
    </source>
</evidence>